<feature type="region of interest" description="Disordered" evidence="1">
    <location>
        <begin position="1"/>
        <end position="148"/>
    </location>
</feature>
<protein>
    <submittedName>
        <fullName evidence="2">Uncharacterized protein</fullName>
    </submittedName>
</protein>
<feature type="compositionally biased region" description="Basic and acidic residues" evidence="1">
    <location>
        <begin position="61"/>
        <end position="89"/>
    </location>
</feature>
<evidence type="ECO:0000313" key="3">
    <source>
        <dbReference type="Proteomes" id="UP001066276"/>
    </source>
</evidence>
<feature type="compositionally biased region" description="Acidic residues" evidence="1">
    <location>
        <begin position="10"/>
        <end position="21"/>
    </location>
</feature>
<accession>A0AAV7UKB7</accession>
<feature type="compositionally biased region" description="Basic and acidic residues" evidence="1">
    <location>
        <begin position="40"/>
        <end position="54"/>
    </location>
</feature>
<sequence>MHCHQGAADREDDTGAADEDWLLSRSVGGTTKSAPPRSLYDFRIKSRVKQNAECREEEDSERTRSAQEGARGKNDREEPDIEGRSDPQKARASGGVERKQRREQMSNPNNVPGETWLSKVWNLLGEEGKREEGRKGEGKDTEPNKVACKGTQFTLGLVLQKH</sequence>
<name>A0AAV7UKB7_PLEWA</name>
<feature type="compositionally biased region" description="Basic and acidic residues" evidence="1">
    <location>
        <begin position="126"/>
        <end position="143"/>
    </location>
</feature>
<evidence type="ECO:0000256" key="1">
    <source>
        <dbReference type="SAM" id="MobiDB-lite"/>
    </source>
</evidence>
<evidence type="ECO:0000313" key="2">
    <source>
        <dbReference type="EMBL" id="KAJ1188745.1"/>
    </source>
</evidence>
<organism evidence="2 3">
    <name type="scientific">Pleurodeles waltl</name>
    <name type="common">Iberian ribbed newt</name>
    <dbReference type="NCBI Taxonomy" id="8319"/>
    <lineage>
        <taxon>Eukaryota</taxon>
        <taxon>Metazoa</taxon>
        <taxon>Chordata</taxon>
        <taxon>Craniata</taxon>
        <taxon>Vertebrata</taxon>
        <taxon>Euteleostomi</taxon>
        <taxon>Amphibia</taxon>
        <taxon>Batrachia</taxon>
        <taxon>Caudata</taxon>
        <taxon>Salamandroidea</taxon>
        <taxon>Salamandridae</taxon>
        <taxon>Pleurodelinae</taxon>
        <taxon>Pleurodeles</taxon>
    </lineage>
</organism>
<dbReference type="Proteomes" id="UP001066276">
    <property type="component" value="Chromosome 3_1"/>
</dbReference>
<dbReference type="AlphaFoldDB" id="A0AAV7UKB7"/>
<proteinExistence type="predicted"/>
<dbReference type="EMBL" id="JANPWB010000005">
    <property type="protein sequence ID" value="KAJ1188745.1"/>
    <property type="molecule type" value="Genomic_DNA"/>
</dbReference>
<gene>
    <name evidence="2" type="ORF">NDU88_005502</name>
</gene>
<keyword evidence="3" id="KW-1185">Reference proteome</keyword>
<comment type="caution">
    <text evidence="2">The sequence shown here is derived from an EMBL/GenBank/DDBJ whole genome shotgun (WGS) entry which is preliminary data.</text>
</comment>
<reference evidence="2" key="1">
    <citation type="journal article" date="2022" name="bioRxiv">
        <title>Sequencing and chromosome-scale assembly of the giantPleurodeles waltlgenome.</title>
        <authorList>
            <person name="Brown T."/>
            <person name="Elewa A."/>
            <person name="Iarovenko S."/>
            <person name="Subramanian E."/>
            <person name="Araus A.J."/>
            <person name="Petzold A."/>
            <person name="Susuki M."/>
            <person name="Suzuki K.-i.T."/>
            <person name="Hayashi T."/>
            <person name="Toyoda A."/>
            <person name="Oliveira C."/>
            <person name="Osipova E."/>
            <person name="Leigh N.D."/>
            <person name="Simon A."/>
            <person name="Yun M.H."/>
        </authorList>
    </citation>
    <scope>NUCLEOTIDE SEQUENCE</scope>
    <source>
        <strain evidence="2">20211129_DDA</strain>
        <tissue evidence="2">Liver</tissue>
    </source>
</reference>